<sequence length="201" mass="21972">MTAIYWGSPDPLPVPLLVNDAHERTHQHQSFVASLAGRHPRPQAYPNAPDVDIRDAGTDYLIDIEVPGIKSTADLHLHTMGNRGFMLTGDVRRPGEAAPQFEGVDPKDLTGIAKRNVASNDKEKNDDSHKRRSFASAEALALPHLLIGERRLGFFKRVFTLPIEVEADKISAKLEAGLLSLKVPKHHAAKGTGVIAIETVE</sequence>
<proteinExistence type="inferred from homology"/>
<dbReference type="PANTHER" id="PTHR11527">
    <property type="entry name" value="HEAT-SHOCK PROTEIN 20 FAMILY MEMBER"/>
    <property type="match status" value="1"/>
</dbReference>
<dbReference type="Pfam" id="PF00011">
    <property type="entry name" value="HSP20"/>
    <property type="match status" value="1"/>
</dbReference>
<comment type="similarity">
    <text evidence="2 3">Belongs to the small heat shock protein (HSP20) family.</text>
</comment>
<dbReference type="CDD" id="cd06464">
    <property type="entry name" value="ACD_sHsps-like"/>
    <property type="match status" value="1"/>
</dbReference>
<gene>
    <name evidence="5" type="ORF">LTR91_024521</name>
</gene>
<dbReference type="InterPro" id="IPR008978">
    <property type="entry name" value="HSP20-like_chaperone"/>
</dbReference>
<dbReference type="Proteomes" id="UP001175353">
    <property type="component" value="Unassembled WGS sequence"/>
</dbReference>
<dbReference type="InterPro" id="IPR031107">
    <property type="entry name" value="Small_HSP"/>
</dbReference>
<organism evidence="5 6">
    <name type="scientific">Friedmanniomyces endolithicus</name>
    <dbReference type="NCBI Taxonomy" id="329885"/>
    <lineage>
        <taxon>Eukaryota</taxon>
        <taxon>Fungi</taxon>
        <taxon>Dikarya</taxon>
        <taxon>Ascomycota</taxon>
        <taxon>Pezizomycotina</taxon>
        <taxon>Dothideomycetes</taxon>
        <taxon>Dothideomycetidae</taxon>
        <taxon>Mycosphaerellales</taxon>
        <taxon>Teratosphaeriaceae</taxon>
        <taxon>Friedmanniomyces</taxon>
    </lineage>
</organism>
<name>A0AAN6H1L1_9PEZI</name>
<dbReference type="PROSITE" id="PS01031">
    <property type="entry name" value="SHSP"/>
    <property type="match status" value="1"/>
</dbReference>
<evidence type="ECO:0000259" key="4">
    <source>
        <dbReference type="PROSITE" id="PS01031"/>
    </source>
</evidence>
<dbReference type="InterPro" id="IPR002068">
    <property type="entry name" value="A-crystallin/Hsp20_dom"/>
</dbReference>
<dbReference type="Gene3D" id="2.60.40.790">
    <property type="match status" value="1"/>
</dbReference>
<evidence type="ECO:0000313" key="5">
    <source>
        <dbReference type="EMBL" id="KAK0952237.1"/>
    </source>
</evidence>
<evidence type="ECO:0000313" key="6">
    <source>
        <dbReference type="Proteomes" id="UP001175353"/>
    </source>
</evidence>
<evidence type="ECO:0000256" key="2">
    <source>
        <dbReference type="PROSITE-ProRule" id="PRU00285"/>
    </source>
</evidence>
<protein>
    <recommendedName>
        <fullName evidence="4">SHSP domain-containing protein</fullName>
    </recommendedName>
</protein>
<comment type="caution">
    <text evidence="5">The sequence shown here is derived from an EMBL/GenBank/DDBJ whole genome shotgun (WGS) entry which is preliminary data.</text>
</comment>
<evidence type="ECO:0000256" key="3">
    <source>
        <dbReference type="RuleBase" id="RU003616"/>
    </source>
</evidence>
<accession>A0AAN6H1L1</accession>
<reference evidence="5" key="1">
    <citation type="submission" date="2023-06" db="EMBL/GenBank/DDBJ databases">
        <title>Black Yeasts Isolated from many extreme environments.</title>
        <authorList>
            <person name="Coleine C."/>
            <person name="Stajich J.E."/>
            <person name="Selbmann L."/>
        </authorList>
    </citation>
    <scope>NUCLEOTIDE SEQUENCE</scope>
    <source>
        <strain evidence="5">CCFEE 5200</strain>
    </source>
</reference>
<dbReference type="AlphaFoldDB" id="A0AAN6H1L1"/>
<keyword evidence="6" id="KW-1185">Reference proteome</keyword>
<feature type="domain" description="SHSP" evidence="4">
    <location>
        <begin position="42"/>
        <end position="200"/>
    </location>
</feature>
<keyword evidence="1" id="KW-0346">Stress response</keyword>
<dbReference type="EMBL" id="JAUJLE010000628">
    <property type="protein sequence ID" value="KAK0952237.1"/>
    <property type="molecule type" value="Genomic_DNA"/>
</dbReference>
<evidence type="ECO:0000256" key="1">
    <source>
        <dbReference type="ARBA" id="ARBA00023016"/>
    </source>
</evidence>
<dbReference type="SUPFAM" id="SSF49764">
    <property type="entry name" value="HSP20-like chaperones"/>
    <property type="match status" value="1"/>
</dbReference>